<gene>
    <name evidence="1" type="ORF">C1H46_035906</name>
</gene>
<evidence type="ECO:0000313" key="2">
    <source>
        <dbReference type="Proteomes" id="UP000315295"/>
    </source>
</evidence>
<organism evidence="1 2">
    <name type="scientific">Malus baccata</name>
    <name type="common">Siberian crab apple</name>
    <name type="synonym">Pyrus baccata</name>
    <dbReference type="NCBI Taxonomy" id="106549"/>
    <lineage>
        <taxon>Eukaryota</taxon>
        <taxon>Viridiplantae</taxon>
        <taxon>Streptophyta</taxon>
        <taxon>Embryophyta</taxon>
        <taxon>Tracheophyta</taxon>
        <taxon>Spermatophyta</taxon>
        <taxon>Magnoliopsida</taxon>
        <taxon>eudicotyledons</taxon>
        <taxon>Gunneridae</taxon>
        <taxon>Pentapetalae</taxon>
        <taxon>rosids</taxon>
        <taxon>fabids</taxon>
        <taxon>Rosales</taxon>
        <taxon>Rosaceae</taxon>
        <taxon>Amygdaloideae</taxon>
        <taxon>Maleae</taxon>
        <taxon>Malus</taxon>
    </lineage>
</organism>
<name>A0A540KWC7_MALBA</name>
<reference evidence="1 2" key="1">
    <citation type="journal article" date="2019" name="G3 (Bethesda)">
        <title>Sequencing of a Wild Apple (Malus baccata) Genome Unravels the Differences Between Cultivated and Wild Apple Species Regarding Disease Resistance and Cold Tolerance.</title>
        <authorList>
            <person name="Chen X."/>
        </authorList>
    </citation>
    <scope>NUCLEOTIDE SEQUENCE [LARGE SCALE GENOMIC DNA]</scope>
    <source>
        <strain evidence="2">cv. Shandingzi</strain>
        <tissue evidence="1">Leaves</tissue>
    </source>
</reference>
<protein>
    <submittedName>
        <fullName evidence="1">Uncharacterized protein</fullName>
    </submittedName>
</protein>
<keyword evidence="2" id="KW-1185">Reference proteome</keyword>
<dbReference type="EMBL" id="VIEB01000902">
    <property type="protein sequence ID" value="TQD78545.1"/>
    <property type="molecule type" value="Genomic_DNA"/>
</dbReference>
<evidence type="ECO:0000313" key="1">
    <source>
        <dbReference type="EMBL" id="TQD78545.1"/>
    </source>
</evidence>
<dbReference type="AlphaFoldDB" id="A0A540KWC7"/>
<sequence>MRVGEEVRSRGLHQYFIAIVEAFEFRVSRTSIATSTSFRFWVRPQSAPS</sequence>
<proteinExistence type="predicted"/>
<accession>A0A540KWC7</accession>
<dbReference type="Proteomes" id="UP000315295">
    <property type="component" value="Unassembled WGS sequence"/>
</dbReference>
<comment type="caution">
    <text evidence="1">The sequence shown here is derived from an EMBL/GenBank/DDBJ whole genome shotgun (WGS) entry which is preliminary data.</text>
</comment>